<evidence type="ECO:0000313" key="3">
    <source>
        <dbReference type="Proteomes" id="UP001212997"/>
    </source>
</evidence>
<feature type="compositionally biased region" description="Polar residues" evidence="1">
    <location>
        <begin position="142"/>
        <end position="163"/>
    </location>
</feature>
<reference evidence="2" key="1">
    <citation type="submission" date="2022-07" db="EMBL/GenBank/DDBJ databases">
        <title>Genome Sequence of Physisporinus lineatus.</title>
        <authorList>
            <person name="Buettner E."/>
        </authorList>
    </citation>
    <scope>NUCLEOTIDE SEQUENCE</scope>
    <source>
        <strain evidence="2">VT162</strain>
    </source>
</reference>
<feature type="compositionally biased region" description="Polar residues" evidence="1">
    <location>
        <begin position="176"/>
        <end position="187"/>
    </location>
</feature>
<feature type="compositionally biased region" description="Polar residues" evidence="1">
    <location>
        <begin position="203"/>
        <end position="215"/>
    </location>
</feature>
<accession>A0AAD5V2I5</accession>
<dbReference type="GO" id="GO:0008270">
    <property type="term" value="F:zinc ion binding"/>
    <property type="evidence" value="ECO:0007669"/>
    <property type="project" value="InterPro"/>
</dbReference>
<dbReference type="EMBL" id="JANAWD010000189">
    <property type="protein sequence ID" value="KAJ3484435.1"/>
    <property type="molecule type" value="Genomic_DNA"/>
</dbReference>
<feature type="compositionally biased region" description="Low complexity" evidence="1">
    <location>
        <begin position="119"/>
        <end position="130"/>
    </location>
</feature>
<organism evidence="2 3">
    <name type="scientific">Meripilus lineatus</name>
    <dbReference type="NCBI Taxonomy" id="2056292"/>
    <lineage>
        <taxon>Eukaryota</taxon>
        <taxon>Fungi</taxon>
        <taxon>Dikarya</taxon>
        <taxon>Basidiomycota</taxon>
        <taxon>Agaricomycotina</taxon>
        <taxon>Agaricomycetes</taxon>
        <taxon>Polyporales</taxon>
        <taxon>Meripilaceae</taxon>
        <taxon>Meripilus</taxon>
    </lineage>
</organism>
<feature type="region of interest" description="Disordered" evidence="1">
    <location>
        <begin position="203"/>
        <end position="224"/>
    </location>
</feature>
<dbReference type="GO" id="GO:0000981">
    <property type="term" value="F:DNA-binding transcription factor activity, RNA polymerase II-specific"/>
    <property type="evidence" value="ECO:0007669"/>
    <property type="project" value="InterPro"/>
</dbReference>
<keyword evidence="3" id="KW-1185">Reference proteome</keyword>
<sequence length="313" mass="33459">MSGPQLTYNPPAPVSLTSVQFFTVLLSAYTPTSTGQCIAYNRCADSANPSGPEQTNAHRLHRVSAKAGQGVSCPHPVSPAKSDIRCCGKCTGASPQCERCEKKGVKCQYIPCSQQKANAASSSSPASQSPVSPPSYPVGHSQYHSPQWQQSDRNVQGYISDSSGGFGTQMDWRNKPTPQALSHHQHYAQQSISSYGVDYPSTTYSPQGSFHQQPPMTRGGGSVTQTQYSQSGYQSQAGYPQADPAVSGLSYGYGVAQSRLPTPMVASNNSNYTGDYYQNGEVFSASGMVSEAGDKGWDVYNPTLQSYHGAQYS</sequence>
<protein>
    <recommendedName>
        <fullName evidence="4">Zn(2)-C6 fungal-type domain-containing protein</fullName>
    </recommendedName>
</protein>
<evidence type="ECO:0008006" key="4">
    <source>
        <dbReference type="Google" id="ProtNLM"/>
    </source>
</evidence>
<proteinExistence type="predicted"/>
<dbReference type="Proteomes" id="UP001212997">
    <property type="component" value="Unassembled WGS sequence"/>
</dbReference>
<dbReference type="CDD" id="cd00067">
    <property type="entry name" value="GAL4"/>
    <property type="match status" value="1"/>
</dbReference>
<feature type="region of interest" description="Disordered" evidence="1">
    <location>
        <begin position="119"/>
        <end position="187"/>
    </location>
</feature>
<dbReference type="InterPro" id="IPR001138">
    <property type="entry name" value="Zn2Cys6_DnaBD"/>
</dbReference>
<name>A0AAD5V2I5_9APHY</name>
<dbReference type="AlphaFoldDB" id="A0AAD5V2I5"/>
<evidence type="ECO:0000256" key="1">
    <source>
        <dbReference type="SAM" id="MobiDB-lite"/>
    </source>
</evidence>
<gene>
    <name evidence="2" type="ORF">NLI96_g5658</name>
</gene>
<comment type="caution">
    <text evidence="2">The sequence shown here is derived from an EMBL/GenBank/DDBJ whole genome shotgun (WGS) entry which is preliminary data.</text>
</comment>
<evidence type="ECO:0000313" key="2">
    <source>
        <dbReference type="EMBL" id="KAJ3484435.1"/>
    </source>
</evidence>